<keyword evidence="4" id="KW-1185">Reference proteome</keyword>
<feature type="transmembrane region" description="Helical" evidence="2">
    <location>
        <begin position="159"/>
        <end position="179"/>
    </location>
</feature>
<evidence type="ECO:0000256" key="2">
    <source>
        <dbReference type="SAM" id="Phobius"/>
    </source>
</evidence>
<keyword evidence="2" id="KW-0812">Transmembrane</keyword>
<dbReference type="AlphaFoldDB" id="K0TPI4"/>
<feature type="region of interest" description="Disordered" evidence="1">
    <location>
        <begin position="187"/>
        <end position="213"/>
    </location>
</feature>
<keyword evidence="2" id="KW-1133">Transmembrane helix</keyword>
<accession>K0TPI4</accession>
<reference evidence="3 4" key="1">
    <citation type="journal article" date="2012" name="Genome Biol.">
        <title>Genome and low-iron response of an oceanic diatom adapted to chronic iron limitation.</title>
        <authorList>
            <person name="Lommer M."/>
            <person name="Specht M."/>
            <person name="Roy A.S."/>
            <person name="Kraemer L."/>
            <person name="Andreson R."/>
            <person name="Gutowska M.A."/>
            <person name="Wolf J."/>
            <person name="Bergner S.V."/>
            <person name="Schilhabel M.B."/>
            <person name="Klostermeier U.C."/>
            <person name="Beiko R.G."/>
            <person name="Rosenstiel P."/>
            <person name="Hippler M."/>
            <person name="Laroche J."/>
        </authorList>
    </citation>
    <scope>NUCLEOTIDE SEQUENCE [LARGE SCALE GENOMIC DNA]</scope>
    <source>
        <strain evidence="3 4">CCMP1005</strain>
    </source>
</reference>
<evidence type="ECO:0000313" key="4">
    <source>
        <dbReference type="Proteomes" id="UP000266841"/>
    </source>
</evidence>
<feature type="region of interest" description="Disordered" evidence="1">
    <location>
        <begin position="323"/>
        <end position="352"/>
    </location>
</feature>
<evidence type="ECO:0000313" key="3">
    <source>
        <dbReference type="EMBL" id="EJK77966.1"/>
    </source>
</evidence>
<organism evidence="3 4">
    <name type="scientific">Thalassiosira oceanica</name>
    <name type="common">Marine diatom</name>
    <dbReference type="NCBI Taxonomy" id="159749"/>
    <lineage>
        <taxon>Eukaryota</taxon>
        <taxon>Sar</taxon>
        <taxon>Stramenopiles</taxon>
        <taxon>Ochrophyta</taxon>
        <taxon>Bacillariophyta</taxon>
        <taxon>Coscinodiscophyceae</taxon>
        <taxon>Thalassiosirophycidae</taxon>
        <taxon>Thalassiosirales</taxon>
        <taxon>Thalassiosiraceae</taxon>
        <taxon>Thalassiosira</taxon>
    </lineage>
</organism>
<evidence type="ECO:0008006" key="5">
    <source>
        <dbReference type="Google" id="ProtNLM"/>
    </source>
</evidence>
<feature type="non-terminal residue" evidence="3">
    <location>
        <position position="1"/>
    </location>
</feature>
<dbReference type="SUPFAM" id="SSF50156">
    <property type="entry name" value="PDZ domain-like"/>
    <property type="match status" value="1"/>
</dbReference>
<dbReference type="InterPro" id="IPR036034">
    <property type="entry name" value="PDZ_sf"/>
</dbReference>
<dbReference type="PANTHER" id="PTHR38909">
    <property type="entry name" value="G PROTEIN GAMMA DOMAIN-CONTAINING PROTEIN"/>
    <property type="match status" value="1"/>
</dbReference>
<keyword evidence="2" id="KW-0472">Membrane</keyword>
<dbReference type="Proteomes" id="UP000266841">
    <property type="component" value="Unassembled WGS sequence"/>
</dbReference>
<sequence>DEDAIVAFEEVTREHLQESHLASVAYIGSVKVISQTLVVEAGETYNRIEAGEQQLVIANGNRGLLRAGRKGSGRRLLSLEVGIRVAGIVKKDFDETNSASPSNLIEAQVMSDRDEIVAELGDRYPEFFPAVEIEMQQSELAAPEDEGNGPWSWFSENSIVIISGCAAGIVIIVGSVIFHKMRSGPKRRRIARHDEANREVSNNPRAREGGNNADVEISASCSTEERLDQVHALEYSPQELKTRVKKKQDNIFVITDTKELSKVTGQTEEELDILHSVSSLSDPTQMGTPMSAPGGFNFGINHSIAEKMIGDQFDTRAIMTPLTPRRATPSGALRRSTHSFSSPVSDPGRARSLRKGKTYDIYAPAGPLGIIIDTTPEGPMIHSLKPTSHLLGKVSPGDLIVGLDNVDTRNMTAATFTRLMAKRSQGERKISLFKGTAPFSPRPPLTPR</sequence>
<evidence type="ECO:0000256" key="1">
    <source>
        <dbReference type="SAM" id="MobiDB-lite"/>
    </source>
</evidence>
<gene>
    <name evidence="3" type="ORF">THAOC_00161</name>
</gene>
<comment type="caution">
    <text evidence="3">The sequence shown here is derived from an EMBL/GenBank/DDBJ whole genome shotgun (WGS) entry which is preliminary data.</text>
</comment>
<dbReference type="EMBL" id="AGNL01000156">
    <property type="protein sequence ID" value="EJK77966.1"/>
    <property type="molecule type" value="Genomic_DNA"/>
</dbReference>
<proteinExistence type="predicted"/>
<dbReference type="PANTHER" id="PTHR38909:SF1">
    <property type="entry name" value="G PROTEIN GAMMA DOMAIN-CONTAINING PROTEIN"/>
    <property type="match status" value="1"/>
</dbReference>
<dbReference type="OrthoDB" id="49564at2759"/>
<dbReference type="eggNOG" id="ENOG502T7KQ">
    <property type="taxonomic scope" value="Eukaryota"/>
</dbReference>
<name>K0TPI4_THAOC</name>
<protein>
    <recommendedName>
        <fullName evidence="5">PDZ domain-containing protein</fullName>
    </recommendedName>
</protein>